<evidence type="ECO:0000313" key="5">
    <source>
        <dbReference type="Proteomes" id="UP000286287"/>
    </source>
</evidence>
<dbReference type="SUPFAM" id="SSF110849">
    <property type="entry name" value="ParB/Sulfiredoxin"/>
    <property type="match status" value="1"/>
</dbReference>
<dbReference type="InterPro" id="IPR003115">
    <property type="entry name" value="ParB_N"/>
</dbReference>
<dbReference type="PANTHER" id="PTHR33375">
    <property type="entry name" value="CHROMOSOME-PARTITIONING PROTEIN PARB-RELATED"/>
    <property type="match status" value="1"/>
</dbReference>
<dbReference type="InterPro" id="IPR050336">
    <property type="entry name" value="Chromosome_partition/occlusion"/>
</dbReference>
<dbReference type="NCBIfam" id="TIGR00180">
    <property type="entry name" value="parB_part"/>
    <property type="match status" value="1"/>
</dbReference>
<feature type="compositionally biased region" description="Low complexity" evidence="2">
    <location>
        <begin position="15"/>
        <end position="30"/>
    </location>
</feature>
<organism evidence="4 5">
    <name type="scientific">Deinococcus cavernae</name>
    <dbReference type="NCBI Taxonomy" id="2320857"/>
    <lineage>
        <taxon>Bacteria</taxon>
        <taxon>Thermotogati</taxon>
        <taxon>Deinococcota</taxon>
        <taxon>Deinococci</taxon>
        <taxon>Deinococcales</taxon>
        <taxon>Deinococcaceae</taxon>
        <taxon>Deinococcus</taxon>
    </lineage>
</organism>
<protein>
    <submittedName>
        <fullName evidence="4">ParB/RepB/Spo0J family partition protein</fullName>
    </submittedName>
</protein>
<dbReference type="OrthoDB" id="70307at2"/>
<dbReference type="RefSeq" id="WP_119760110.1">
    <property type="nucleotide sequence ID" value="NZ_QYUJ01000004.1"/>
</dbReference>
<feature type="compositionally biased region" description="Polar residues" evidence="2">
    <location>
        <begin position="32"/>
        <end position="43"/>
    </location>
</feature>
<dbReference type="EMBL" id="QYUJ01000004">
    <property type="protein sequence ID" value="RJF75615.1"/>
    <property type="molecule type" value="Genomic_DNA"/>
</dbReference>
<dbReference type="SUPFAM" id="SSF109709">
    <property type="entry name" value="KorB DNA-binding domain-like"/>
    <property type="match status" value="1"/>
</dbReference>
<dbReference type="Gene3D" id="1.10.10.2830">
    <property type="match status" value="1"/>
</dbReference>
<proteinExistence type="inferred from homology"/>
<dbReference type="Gene3D" id="3.90.1530.30">
    <property type="match status" value="1"/>
</dbReference>
<evidence type="ECO:0000256" key="1">
    <source>
        <dbReference type="ARBA" id="ARBA00006295"/>
    </source>
</evidence>
<dbReference type="SMART" id="SM00470">
    <property type="entry name" value="ParB"/>
    <property type="match status" value="1"/>
</dbReference>
<comment type="caution">
    <text evidence="4">The sequence shown here is derived from an EMBL/GenBank/DDBJ whole genome shotgun (WGS) entry which is preliminary data.</text>
</comment>
<gene>
    <name evidence="4" type="ORF">D3875_00770</name>
</gene>
<dbReference type="GO" id="GO:0005694">
    <property type="term" value="C:chromosome"/>
    <property type="evidence" value="ECO:0007669"/>
    <property type="project" value="TreeGrafter"/>
</dbReference>
<feature type="domain" description="ParB-like N-terminal" evidence="3">
    <location>
        <begin position="44"/>
        <end position="134"/>
    </location>
</feature>
<dbReference type="GO" id="GO:0003677">
    <property type="term" value="F:DNA binding"/>
    <property type="evidence" value="ECO:0007669"/>
    <property type="project" value="InterPro"/>
</dbReference>
<dbReference type="GO" id="GO:0007059">
    <property type="term" value="P:chromosome segregation"/>
    <property type="evidence" value="ECO:0007669"/>
    <property type="project" value="TreeGrafter"/>
</dbReference>
<dbReference type="AlphaFoldDB" id="A0A418VHU9"/>
<reference evidence="4 5" key="1">
    <citation type="submission" date="2018-09" db="EMBL/GenBank/DDBJ databases">
        <authorList>
            <person name="Zhu H."/>
        </authorList>
    </citation>
    <scope>NUCLEOTIDE SEQUENCE [LARGE SCALE GENOMIC DNA]</scope>
    <source>
        <strain evidence="4 5">K2S05-167</strain>
    </source>
</reference>
<sequence>MSSQKKPRPKMQIGPLTASPSAQTASPPSLISGFTSTQLQSQQRELRIDDIHPRPDQPRRTFTAESNEQLTQSVRTHGILQPLSVHLKGGQYDLIAGERRLRAARAAGLAEVPVRVFENLSDAQIQQLSALENLQREDLNPVDEADAIMDILSAELRISRRHLTGRLERWRAVKQRDPHLINASDEEKQGIEQMERIFPGLSRGSWTSFVANRLPVLRLPERLLSAVRAGEVEYTKAVAIRSAPAIFHEKLLQQAPGLSLVEIRKAVKESQLTPTDQEDFQKYNAQFMKLRARLLPARILQLGQEERDYILMLLQEAGAVLDGTSKPKKVLRLK</sequence>
<keyword evidence="5" id="KW-1185">Reference proteome</keyword>
<dbReference type="Proteomes" id="UP000286287">
    <property type="component" value="Unassembled WGS sequence"/>
</dbReference>
<name>A0A418VHU9_9DEIO</name>
<evidence type="ECO:0000256" key="2">
    <source>
        <dbReference type="SAM" id="MobiDB-lite"/>
    </source>
</evidence>
<evidence type="ECO:0000259" key="3">
    <source>
        <dbReference type="SMART" id="SM00470"/>
    </source>
</evidence>
<comment type="similarity">
    <text evidence="1">Belongs to the ParB family.</text>
</comment>
<dbReference type="InterPro" id="IPR036086">
    <property type="entry name" value="ParB/Sulfiredoxin_sf"/>
</dbReference>
<feature type="compositionally biased region" description="Basic and acidic residues" evidence="2">
    <location>
        <begin position="44"/>
        <end position="59"/>
    </location>
</feature>
<feature type="region of interest" description="Disordered" evidence="2">
    <location>
        <begin position="1"/>
        <end position="62"/>
    </location>
</feature>
<dbReference type="InterPro" id="IPR004437">
    <property type="entry name" value="ParB/RepB/Spo0J"/>
</dbReference>
<dbReference type="PANTHER" id="PTHR33375:SF7">
    <property type="entry name" value="CHROMOSOME 2-PARTITIONING PROTEIN PARB-RELATED"/>
    <property type="match status" value="1"/>
</dbReference>
<evidence type="ECO:0000313" key="4">
    <source>
        <dbReference type="EMBL" id="RJF75615.1"/>
    </source>
</evidence>
<dbReference type="Pfam" id="PF02195">
    <property type="entry name" value="ParB_N"/>
    <property type="match status" value="1"/>
</dbReference>
<accession>A0A418VHU9</accession>